<dbReference type="PANTHER" id="PTHR43479:SF11">
    <property type="entry name" value="ACREF_ENVCD OPERON REPRESSOR-RELATED"/>
    <property type="match status" value="1"/>
</dbReference>
<dbReference type="Gene3D" id="1.10.357.10">
    <property type="entry name" value="Tetracycline Repressor, domain 2"/>
    <property type="match status" value="1"/>
</dbReference>
<organism evidence="4 5">
    <name type="scientific">Limosilactobacillus gastricus DSM 16045</name>
    <dbReference type="NCBI Taxonomy" id="1423749"/>
    <lineage>
        <taxon>Bacteria</taxon>
        <taxon>Bacillati</taxon>
        <taxon>Bacillota</taxon>
        <taxon>Bacilli</taxon>
        <taxon>Lactobacillales</taxon>
        <taxon>Lactobacillaceae</taxon>
        <taxon>Limosilactobacillus</taxon>
    </lineage>
</organism>
<dbReference type="InterPro" id="IPR050624">
    <property type="entry name" value="HTH-type_Tx_Regulator"/>
</dbReference>
<proteinExistence type="predicted"/>
<evidence type="ECO:0000313" key="4">
    <source>
        <dbReference type="EMBL" id="KRM03334.1"/>
    </source>
</evidence>
<feature type="domain" description="HTH tetR-type" evidence="3">
    <location>
        <begin position="3"/>
        <end position="63"/>
    </location>
</feature>
<dbReference type="PANTHER" id="PTHR43479">
    <property type="entry name" value="ACREF/ENVCD OPERON REPRESSOR-RELATED"/>
    <property type="match status" value="1"/>
</dbReference>
<dbReference type="InterPro" id="IPR023772">
    <property type="entry name" value="DNA-bd_HTH_TetR-type_CS"/>
</dbReference>
<dbReference type="PROSITE" id="PS50977">
    <property type="entry name" value="HTH_TETR_2"/>
    <property type="match status" value="1"/>
</dbReference>
<reference evidence="4 5" key="1">
    <citation type="journal article" date="2015" name="Genome Announc.">
        <title>Expanding the biotechnology potential of lactobacilli through comparative genomics of 213 strains and associated genera.</title>
        <authorList>
            <person name="Sun Z."/>
            <person name="Harris H.M."/>
            <person name="McCann A."/>
            <person name="Guo C."/>
            <person name="Argimon S."/>
            <person name="Zhang W."/>
            <person name="Yang X."/>
            <person name="Jeffery I.B."/>
            <person name="Cooney J.C."/>
            <person name="Kagawa T.F."/>
            <person name="Liu W."/>
            <person name="Song Y."/>
            <person name="Salvetti E."/>
            <person name="Wrobel A."/>
            <person name="Rasinkangas P."/>
            <person name="Parkhill J."/>
            <person name="Rea M.C."/>
            <person name="O'Sullivan O."/>
            <person name="Ritari J."/>
            <person name="Douillard F.P."/>
            <person name="Paul Ross R."/>
            <person name="Yang R."/>
            <person name="Briner A.E."/>
            <person name="Felis G.E."/>
            <person name="de Vos W.M."/>
            <person name="Barrangou R."/>
            <person name="Klaenhammer T.R."/>
            <person name="Caufield P.W."/>
            <person name="Cui Y."/>
            <person name="Zhang H."/>
            <person name="O'Toole P.W."/>
        </authorList>
    </citation>
    <scope>NUCLEOTIDE SEQUENCE [LARGE SCALE GENOMIC DNA]</scope>
    <source>
        <strain evidence="4 5">DSM 16045</strain>
    </source>
</reference>
<accession>A0A0R1VKC5</accession>
<keyword evidence="5" id="KW-1185">Reference proteome</keyword>
<dbReference type="PRINTS" id="PR00455">
    <property type="entry name" value="HTHTETR"/>
</dbReference>
<name>A0A0R1VKC5_9LACO</name>
<evidence type="ECO:0000313" key="5">
    <source>
        <dbReference type="Proteomes" id="UP000051739"/>
    </source>
</evidence>
<gene>
    <name evidence="4" type="ORF">FC60_GL001115</name>
</gene>
<evidence type="ECO:0000256" key="2">
    <source>
        <dbReference type="PROSITE-ProRule" id="PRU00335"/>
    </source>
</evidence>
<dbReference type="Proteomes" id="UP000051739">
    <property type="component" value="Unassembled WGS sequence"/>
</dbReference>
<dbReference type="SUPFAM" id="SSF46689">
    <property type="entry name" value="Homeodomain-like"/>
    <property type="match status" value="1"/>
</dbReference>
<dbReference type="InterPro" id="IPR001647">
    <property type="entry name" value="HTH_TetR"/>
</dbReference>
<keyword evidence="1 2" id="KW-0238">DNA-binding</keyword>
<sequence>MVKATNDSLVQLTIQEISKHGYQNITLRRLANEIGATTGVVYSHFTNKEDLFAAVTYALSEQMADKEEYNDYSDSTEAIIKIGEDLIKWYMDEPNLANFFFSNPSLSNVFNGNRQGLTFIDILKRHITNIKEQTGLHFNEQVLFIQFWSFVQGYIMLLSQHMTDPNPLIIRSTVKQLIGTIHP</sequence>
<dbReference type="RefSeq" id="WP_056936726.1">
    <property type="nucleotide sequence ID" value="NZ_AZFN01000003.1"/>
</dbReference>
<dbReference type="EMBL" id="AZFN01000003">
    <property type="protein sequence ID" value="KRM03334.1"/>
    <property type="molecule type" value="Genomic_DNA"/>
</dbReference>
<evidence type="ECO:0000259" key="3">
    <source>
        <dbReference type="PROSITE" id="PS50977"/>
    </source>
</evidence>
<dbReference type="PROSITE" id="PS01081">
    <property type="entry name" value="HTH_TETR_1"/>
    <property type="match status" value="1"/>
</dbReference>
<dbReference type="AlphaFoldDB" id="A0A0R1VKC5"/>
<dbReference type="PATRIC" id="fig|1423749.3.peg.1138"/>
<evidence type="ECO:0000256" key="1">
    <source>
        <dbReference type="ARBA" id="ARBA00023125"/>
    </source>
</evidence>
<protein>
    <recommendedName>
        <fullName evidence="3">HTH tetR-type domain-containing protein</fullName>
    </recommendedName>
</protein>
<dbReference type="GO" id="GO:0003677">
    <property type="term" value="F:DNA binding"/>
    <property type="evidence" value="ECO:0007669"/>
    <property type="project" value="UniProtKB-UniRule"/>
</dbReference>
<dbReference type="InterPro" id="IPR009057">
    <property type="entry name" value="Homeodomain-like_sf"/>
</dbReference>
<dbReference type="Pfam" id="PF00440">
    <property type="entry name" value="TetR_N"/>
    <property type="match status" value="1"/>
</dbReference>
<comment type="caution">
    <text evidence="4">The sequence shown here is derived from an EMBL/GenBank/DDBJ whole genome shotgun (WGS) entry which is preliminary data.</text>
</comment>
<feature type="DNA-binding region" description="H-T-H motif" evidence="2">
    <location>
        <begin position="26"/>
        <end position="45"/>
    </location>
</feature>